<dbReference type="InterPro" id="IPR016181">
    <property type="entry name" value="Acyl_CoA_acyltransferase"/>
</dbReference>
<evidence type="ECO:0000313" key="4">
    <source>
        <dbReference type="EMBL" id="MDR6291396.1"/>
    </source>
</evidence>
<dbReference type="EMBL" id="JAVDPW010000006">
    <property type="protein sequence ID" value="MDR6291396.1"/>
    <property type="molecule type" value="Genomic_DNA"/>
</dbReference>
<organism evidence="4 5">
    <name type="scientific">Inquilinus ginsengisoli</name>
    <dbReference type="NCBI Taxonomy" id="363840"/>
    <lineage>
        <taxon>Bacteria</taxon>
        <taxon>Pseudomonadati</taxon>
        <taxon>Pseudomonadota</taxon>
        <taxon>Alphaproteobacteria</taxon>
        <taxon>Rhodospirillales</taxon>
        <taxon>Rhodospirillaceae</taxon>
        <taxon>Inquilinus</taxon>
    </lineage>
</organism>
<reference evidence="4 5" key="1">
    <citation type="submission" date="2023-07" db="EMBL/GenBank/DDBJ databases">
        <title>Sorghum-associated microbial communities from plants grown in Nebraska, USA.</title>
        <authorList>
            <person name="Schachtman D."/>
        </authorList>
    </citation>
    <scope>NUCLEOTIDE SEQUENCE [LARGE SCALE GENOMIC DNA]</scope>
    <source>
        <strain evidence="4 5">584</strain>
    </source>
</reference>
<comment type="caution">
    <text evidence="4">The sequence shown here is derived from an EMBL/GenBank/DDBJ whole genome shotgun (WGS) entry which is preliminary data.</text>
</comment>
<dbReference type="SUPFAM" id="SSF55729">
    <property type="entry name" value="Acyl-CoA N-acyltransferases (Nat)"/>
    <property type="match status" value="1"/>
</dbReference>
<evidence type="ECO:0000259" key="3">
    <source>
        <dbReference type="PROSITE" id="PS51186"/>
    </source>
</evidence>
<dbReference type="PANTHER" id="PTHR43420">
    <property type="entry name" value="ACETYLTRANSFERASE"/>
    <property type="match status" value="1"/>
</dbReference>
<dbReference type="PANTHER" id="PTHR43420:SF49">
    <property type="entry name" value="AMINO GROUP ACETYL TRANSFERASE"/>
    <property type="match status" value="1"/>
</dbReference>
<dbReference type="GO" id="GO:0016746">
    <property type="term" value="F:acyltransferase activity"/>
    <property type="evidence" value="ECO:0007669"/>
    <property type="project" value="UniProtKB-KW"/>
</dbReference>
<dbReference type="InterPro" id="IPR000182">
    <property type="entry name" value="GNAT_dom"/>
</dbReference>
<keyword evidence="2 4" id="KW-0012">Acyltransferase</keyword>
<feature type="domain" description="N-acetyltransferase" evidence="3">
    <location>
        <begin position="6"/>
        <end position="165"/>
    </location>
</feature>
<evidence type="ECO:0000256" key="1">
    <source>
        <dbReference type="ARBA" id="ARBA00022679"/>
    </source>
</evidence>
<evidence type="ECO:0000313" key="5">
    <source>
        <dbReference type="Proteomes" id="UP001262410"/>
    </source>
</evidence>
<dbReference type="Gene3D" id="3.40.630.30">
    <property type="match status" value="1"/>
</dbReference>
<keyword evidence="5" id="KW-1185">Reference proteome</keyword>
<dbReference type="CDD" id="cd04301">
    <property type="entry name" value="NAT_SF"/>
    <property type="match status" value="1"/>
</dbReference>
<dbReference type="PROSITE" id="PS51186">
    <property type="entry name" value="GNAT"/>
    <property type="match status" value="1"/>
</dbReference>
<evidence type="ECO:0000256" key="2">
    <source>
        <dbReference type="ARBA" id="ARBA00023315"/>
    </source>
</evidence>
<dbReference type="InterPro" id="IPR050680">
    <property type="entry name" value="YpeA/RimI_acetyltransf"/>
</dbReference>
<protein>
    <submittedName>
        <fullName evidence="4">Acetyltransferase</fullName>
        <ecNumber evidence="4">2.3.1.-</ecNumber>
    </submittedName>
</protein>
<dbReference type="Proteomes" id="UP001262410">
    <property type="component" value="Unassembled WGS sequence"/>
</dbReference>
<dbReference type="EC" id="2.3.1.-" evidence="4"/>
<dbReference type="Pfam" id="PF00583">
    <property type="entry name" value="Acetyltransf_1"/>
    <property type="match status" value="1"/>
</dbReference>
<accession>A0ABU1JS00</accession>
<name>A0ABU1JS00_9PROT</name>
<proteinExistence type="predicted"/>
<keyword evidence="1 4" id="KW-0808">Transferase</keyword>
<dbReference type="RefSeq" id="WP_309796555.1">
    <property type="nucleotide sequence ID" value="NZ_JAVDPW010000006.1"/>
</dbReference>
<sequence length="166" mass="18758">MTDPGFTLRAMRPEDWPDIVEMQAQPRYRWGTLQTPFRSPDAIRKQLEAIPPDEVQIVAVVEGRAVGRAQLQPGKGRRAHAGYIIMGVHDDFHGRGIGSALMAALIDSADNWLDLKRLELGVWTDNEPAIAIYKKFGFEIEGRERAYAYRDGEYVDGYVMARLRGL</sequence>
<gene>
    <name evidence="4" type="ORF">E9232_003922</name>
</gene>